<dbReference type="AlphaFoldDB" id="A6GEX9"/>
<comment type="caution">
    <text evidence="1">The sequence shown here is derived from an EMBL/GenBank/DDBJ whole genome shotgun (WGS) entry which is preliminary data.</text>
</comment>
<gene>
    <name evidence="1" type="ORF">PPSIR1_28956</name>
</gene>
<dbReference type="InterPro" id="IPR007715">
    <property type="entry name" value="Coq4"/>
</dbReference>
<evidence type="ECO:0000313" key="2">
    <source>
        <dbReference type="Proteomes" id="UP000005801"/>
    </source>
</evidence>
<organism evidence="1 2">
    <name type="scientific">Plesiocystis pacifica SIR-1</name>
    <dbReference type="NCBI Taxonomy" id="391625"/>
    <lineage>
        <taxon>Bacteria</taxon>
        <taxon>Pseudomonadati</taxon>
        <taxon>Myxococcota</taxon>
        <taxon>Polyangia</taxon>
        <taxon>Nannocystales</taxon>
        <taxon>Nannocystaceae</taxon>
        <taxon>Plesiocystis</taxon>
    </lineage>
</organism>
<proteinExistence type="predicted"/>
<protein>
    <recommendedName>
        <fullName evidence="3">Coenzyme Q (Ubiquinone) biosynthesis protein Coq4</fullName>
    </recommendedName>
</protein>
<dbReference type="EMBL" id="ABCS01000087">
    <property type="protein sequence ID" value="EDM75571.1"/>
    <property type="molecule type" value="Genomic_DNA"/>
</dbReference>
<keyword evidence="2" id="KW-1185">Reference proteome</keyword>
<dbReference type="PANTHER" id="PTHR12922:SF7">
    <property type="entry name" value="UBIQUINONE BIOSYNTHESIS PROTEIN COQ4 HOMOLOG, MITOCHONDRIAL"/>
    <property type="match status" value="1"/>
</dbReference>
<dbReference type="Pfam" id="PF05019">
    <property type="entry name" value="Coq4"/>
    <property type="match status" value="1"/>
</dbReference>
<sequence length="229" mass="25501">MPKPNFPILSKLKLLGHLVAILRDTTRTDRVFQFVEGLSHDPVLRAKFPHAPAEQAFLEAPFQMGFPQLDELRAMPEGSLGRALAVHMDALGVDFDEFDRTATPSSDLEWVDRHGYETHDIWHVITGWGTGTANEIGLQGFYAGQLDNIQPTGLILIALIRGLIGGKQDLSAMFEVIVAGWTQGRRSKALFGVDWREHFERPLAAVRRDFEVEPVESEGFVEVADKLAA</sequence>
<dbReference type="GO" id="GO:0006744">
    <property type="term" value="P:ubiquinone biosynthetic process"/>
    <property type="evidence" value="ECO:0007669"/>
    <property type="project" value="InterPro"/>
</dbReference>
<dbReference type="OrthoDB" id="9775927at2"/>
<evidence type="ECO:0000313" key="1">
    <source>
        <dbReference type="EMBL" id="EDM75571.1"/>
    </source>
</evidence>
<dbReference type="Proteomes" id="UP000005801">
    <property type="component" value="Unassembled WGS sequence"/>
</dbReference>
<dbReference type="eggNOG" id="COG5031">
    <property type="taxonomic scope" value="Bacteria"/>
</dbReference>
<dbReference type="RefSeq" id="WP_006975269.1">
    <property type="nucleotide sequence ID" value="NZ_ABCS01000087.1"/>
</dbReference>
<dbReference type="STRING" id="391625.PPSIR1_28956"/>
<reference evidence="1 2" key="1">
    <citation type="submission" date="2007-06" db="EMBL/GenBank/DDBJ databases">
        <authorList>
            <person name="Shimkets L."/>
            <person name="Ferriera S."/>
            <person name="Johnson J."/>
            <person name="Kravitz S."/>
            <person name="Beeson K."/>
            <person name="Sutton G."/>
            <person name="Rogers Y.-H."/>
            <person name="Friedman R."/>
            <person name="Frazier M."/>
            <person name="Venter J.C."/>
        </authorList>
    </citation>
    <scope>NUCLEOTIDE SEQUENCE [LARGE SCALE GENOMIC DNA]</scope>
    <source>
        <strain evidence="1 2">SIR-1</strain>
    </source>
</reference>
<evidence type="ECO:0008006" key="3">
    <source>
        <dbReference type="Google" id="ProtNLM"/>
    </source>
</evidence>
<name>A6GEX9_9BACT</name>
<accession>A6GEX9</accession>
<dbReference type="PANTHER" id="PTHR12922">
    <property type="entry name" value="UBIQUINONE BIOSYNTHESIS PROTEIN"/>
    <property type="match status" value="1"/>
</dbReference>